<accession>W4JWJ7</accession>
<dbReference type="EMBL" id="KI925462">
    <property type="protein sequence ID" value="ETW77922.1"/>
    <property type="molecule type" value="Genomic_DNA"/>
</dbReference>
<organism evidence="1 2">
    <name type="scientific">Heterobasidion irregulare (strain TC 32-1)</name>
    <dbReference type="NCBI Taxonomy" id="747525"/>
    <lineage>
        <taxon>Eukaryota</taxon>
        <taxon>Fungi</taxon>
        <taxon>Dikarya</taxon>
        <taxon>Basidiomycota</taxon>
        <taxon>Agaricomycotina</taxon>
        <taxon>Agaricomycetes</taxon>
        <taxon>Russulales</taxon>
        <taxon>Bondarzewiaceae</taxon>
        <taxon>Heterobasidion</taxon>
        <taxon>Heterobasidion annosum species complex</taxon>
    </lineage>
</organism>
<dbReference type="HOGENOM" id="CLU_2512912_0_0_1"/>
<evidence type="ECO:0000313" key="1">
    <source>
        <dbReference type="EMBL" id="ETW77922.1"/>
    </source>
</evidence>
<dbReference type="AlphaFoldDB" id="W4JWJ7"/>
<keyword evidence="2" id="KW-1185">Reference proteome</keyword>
<dbReference type="KEGG" id="hir:HETIRDRAFT_107556"/>
<dbReference type="RefSeq" id="XP_009549937.1">
    <property type="nucleotide sequence ID" value="XM_009551642.1"/>
</dbReference>
<reference evidence="1 2" key="1">
    <citation type="journal article" date="2012" name="New Phytol.">
        <title>Insight into trade-off between wood decay and parasitism from the genome of a fungal forest pathogen.</title>
        <authorList>
            <person name="Olson A."/>
            <person name="Aerts A."/>
            <person name="Asiegbu F."/>
            <person name="Belbahri L."/>
            <person name="Bouzid O."/>
            <person name="Broberg A."/>
            <person name="Canback B."/>
            <person name="Coutinho P.M."/>
            <person name="Cullen D."/>
            <person name="Dalman K."/>
            <person name="Deflorio G."/>
            <person name="van Diepen L.T."/>
            <person name="Dunand C."/>
            <person name="Duplessis S."/>
            <person name="Durling M."/>
            <person name="Gonthier P."/>
            <person name="Grimwood J."/>
            <person name="Fossdal C.G."/>
            <person name="Hansson D."/>
            <person name="Henrissat B."/>
            <person name="Hietala A."/>
            <person name="Himmelstrand K."/>
            <person name="Hoffmeister D."/>
            <person name="Hogberg N."/>
            <person name="James T.Y."/>
            <person name="Karlsson M."/>
            <person name="Kohler A."/>
            <person name="Kues U."/>
            <person name="Lee Y.H."/>
            <person name="Lin Y.C."/>
            <person name="Lind M."/>
            <person name="Lindquist E."/>
            <person name="Lombard V."/>
            <person name="Lucas S."/>
            <person name="Lunden K."/>
            <person name="Morin E."/>
            <person name="Murat C."/>
            <person name="Park J."/>
            <person name="Raffaello T."/>
            <person name="Rouze P."/>
            <person name="Salamov A."/>
            <person name="Schmutz J."/>
            <person name="Solheim H."/>
            <person name="Stahlberg J."/>
            <person name="Velez H."/>
            <person name="de Vries R.P."/>
            <person name="Wiebenga A."/>
            <person name="Woodward S."/>
            <person name="Yakovlev I."/>
            <person name="Garbelotto M."/>
            <person name="Martin F."/>
            <person name="Grigoriev I.V."/>
            <person name="Stenlid J."/>
        </authorList>
    </citation>
    <scope>NUCLEOTIDE SEQUENCE [LARGE SCALE GENOMIC DNA]</scope>
    <source>
        <strain evidence="1 2">TC 32-1</strain>
    </source>
</reference>
<dbReference type="Proteomes" id="UP000030671">
    <property type="component" value="Unassembled WGS sequence"/>
</dbReference>
<dbReference type="GeneID" id="20666257"/>
<gene>
    <name evidence="1" type="ORF">HETIRDRAFT_107556</name>
</gene>
<dbReference type="InParanoid" id="W4JWJ7"/>
<evidence type="ECO:0000313" key="2">
    <source>
        <dbReference type="Proteomes" id="UP000030671"/>
    </source>
</evidence>
<sequence length="85" mass="9400">MDVGTIYRTVLMTSCESSFSRIHLGPIPVKLFGFLAASGAYQNVPNIACQYPKADTETGGFQSRFSTSMYQFNIDMSAKHPKFPP</sequence>
<proteinExistence type="predicted"/>
<protein>
    <submittedName>
        <fullName evidence="1">Uncharacterized protein</fullName>
    </submittedName>
</protein>
<name>W4JWJ7_HETIT</name>